<feature type="compositionally biased region" description="Basic residues" evidence="1">
    <location>
        <begin position="419"/>
        <end position="438"/>
    </location>
</feature>
<dbReference type="AlphaFoldDB" id="A0A0D2Q128"/>
<dbReference type="EMBL" id="KN817532">
    <property type="protein sequence ID" value="KJA25235.1"/>
    <property type="molecule type" value="Genomic_DNA"/>
</dbReference>
<evidence type="ECO:0000313" key="3">
    <source>
        <dbReference type="Proteomes" id="UP000054270"/>
    </source>
</evidence>
<feature type="compositionally biased region" description="Polar residues" evidence="1">
    <location>
        <begin position="739"/>
        <end position="752"/>
    </location>
</feature>
<feature type="compositionally biased region" description="Low complexity" evidence="1">
    <location>
        <begin position="254"/>
        <end position="266"/>
    </location>
</feature>
<feature type="compositionally biased region" description="Pro residues" evidence="1">
    <location>
        <begin position="676"/>
        <end position="690"/>
    </location>
</feature>
<name>A0A0D2Q128_HYPSF</name>
<feature type="compositionally biased region" description="Gly residues" evidence="1">
    <location>
        <begin position="298"/>
        <end position="317"/>
    </location>
</feature>
<protein>
    <submittedName>
        <fullName evidence="2">Uncharacterized protein</fullName>
    </submittedName>
</protein>
<feature type="compositionally biased region" description="Basic residues" evidence="1">
    <location>
        <begin position="39"/>
        <end position="50"/>
    </location>
</feature>
<evidence type="ECO:0000313" key="2">
    <source>
        <dbReference type="EMBL" id="KJA25235.1"/>
    </source>
</evidence>
<dbReference type="STRING" id="945553.A0A0D2Q128"/>
<proteinExistence type="predicted"/>
<sequence length="827" mass="88296">MRRIPHLMEVVAQPMGPPSLRKIIKAYPFGSRKQNKSDTHHHHHHSHSHYPKNLVYPEISTLSTTDIQSDIDFLAHQRRSLAYDQQLQQPPHYPSQLQRNVSGMNGMGMGRAMSLGIGMPNGSISHQHMQQHGMGYEPYGDIAHAFGPPGAPGRVREQYGAQGPGGLLPGGPPPPGNPRDGYSNFPPGSRLAPSSHGPPMLMSGGQHHGYPSDHEMSTMAPGGPSNNGIGHQIHPNHPYFGQGSMGPGGGGSAHGSSAGHMSSHHPGNMKGGMNINGRRSMSPVHAMPNGTSGSKNGWIGGGIDTGGFHGGSNGKGGNWDVQMMHEDEERDRAMRKRDRDEREKEKELQRDREAERDRLRREREYDLERERHGHSHMQAPQQHRQQPPNSSHSGLSHIHSAGSASGPPPPQAQANTHVLHNHHHHRAHHHHVVHRHHTQQGSQHASSSMPHSGGAPPIVHSPRSTREYERPLPPQGSMHTGPGQGHPTELITLSSNKREASGHWPSKNIDEPQHHPNMVDYRDREREALSRERPERDSRKMVSGRRSTGPAIPPLDDRSDRPMAMPFVMASSHTMQQTAAGMPSAHLNGSGLSSSTSSPRGAPSWNGAGGLEDPSYRMSSSAPPPSGYLGSPHDTHLRSPVQGHRYASSSGSHVPPPLGRMGGSTSSSGIHHRMASPPPQSGRSRPPPSPSYAAHLSPVTSPKPRPLSPVGAGKHILSGPLPGPGYASSPHLSGPGRASTPTGPQTHASSSLGPPPLLDGGMKNGGGPVYGGSRTASPLMASLPRASMNGASGDRDRERASPRLGAPSVPLAPPPSKLGAAQMVDGH</sequence>
<dbReference type="OrthoDB" id="20886at2759"/>
<reference evidence="3" key="1">
    <citation type="submission" date="2014-04" db="EMBL/GenBank/DDBJ databases">
        <title>Evolutionary Origins and Diversification of the Mycorrhizal Mutualists.</title>
        <authorList>
            <consortium name="DOE Joint Genome Institute"/>
            <consortium name="Mycorrhizal Genomics Consortium"/>
            <person name="Kohler A."/>
            <person name="Kuo A."/>
            <person name="Nagy L.G."/>
            <person name="Floudas D."/>
            <person name="Copeland A."/>
            <person name="Barry K.W."/>
            <person name="Cichocki N."/>
            <person name="Veneault-Fourrey C."/>
            <person name="LaButti K."/>
            <person name="Lindquist E.A."/>
            <person name="Lipzen A."/>
            <person name="Lundell T."/>
            <person name="Morin E."/>
            <person name="Murat C."/>
            <person name="Riley R."/>
            <person name="Ohm R."/>
            <person name="Sun H."/>
            <person name="Tunlid A."/>
            <person name="Henrissat B."/>
            <person name="Grigoriev I.V."/>
            <person name="Hibbett D.S."/>
            <person name="Martin F."/>
        </authorList>
    </citation>
    <scope>NUCLEOTIDE SEQUENCE [LARGE SCALE GENOMIC DNA]</scope>
    <source>
        <strain evidence="3">FD-334 SS-4</strain>
    </source>
</reference>
<feature type="region of interest" description="Disordered" evidence="1">
    <location>
        <begin position="574"/>
        <end position="827"/>
    </location>
</feature>
<evidence type="ECO:0000256" key="1">
    <source>
        <dbReference type="SAM" id="MobiDB-lite"/>
    </source>
</evidence>
<keyword evidence="3" id="KW-1185">Reference proteome</keyword>
<feature type="compositionally biased region" description="Polar residues" evidence="1">
    <location>
        <begin position="378"/>
        <end position="394"/>
    </location>
</feature>
<feature type="compositionally biased region" description="Polar residues" evidence="1">
    <location>
        <begin position="439"/>
        <end position="450"/>
    </location>
</feature>
<feature type="compositionally biased region" description="Basic and acidic residues" evidence="1">
    <location>
        <begin position="323"/>
        <end position="371"/>
    </location>
</feature>
<organism evidence="2 3">
    <name type="scientific">Hypholoma sublateritium (strain FD-334 SS-4)</name>
    <dbReference type="NCBI Taxonomy" id="945553"/>
    <lineage>
        <taxon>Eukaryota</taxon>
        <taxon>Fungi</taxon>
        <taxon>Dikarya</taxon>
        <taxon>Basidiomycota</taxon>
        <taxon>Agaricomycotina</taxon>
        <taxon>Agaricomycetes</taxon>
        <taxon>Agaricomycetidae</taxon>
        <taxon>Agaricales</taxon>
        <taxon>Agaricineae</taxon>
        <taxon>Strophariaceae</taxon>
        <taxon>Hypholoma</taxon>
    </lineage>
</organism>
<feature type="region of interest" description="Disordered" evidence="1">
    <location>
        <begin position="32"/>
        <end position="51"/>
    </location>
</feature>
<accession>A0A0D2Q128</accession>
<feature type="compositionally biased region" description="Gly residues" evidence="1">
    <location>
        <begin position="243"/>
        <end position="253"/>
    </location>
</feature>
<gene>
    <name evidence="2" type="ORF">HYPSUDRAFT_418191</name>
</gene>
<feature type="compositionally biased region" description="Basic and acidic residues" evidence="1">
    <location>
        <begin position="520"/>
        <end position="540"/>
    </location>
</feature>
<feature type="compositionally biased region" description="Low complexity" evidence="1">
    <location>
        <begin position="589"/>
        <end position="604"/>
    </location>
</feature>
<feature type="region of interest" description="Disordered" evidence="1">
    <location>
        <begin position="146"/>
        <end position="562"/>
    </location>
</feature>
<dbReference type="OMA" id="HEMSTMA"/>
<dbReference type="Proteomes" id="UP000054270">
    <property type="component" value="Unassembled WGS sequence"/>
</dbReference>